<dbReference type="InterPro" id="IPR029752">
    <property type="entry name" value="D-isomer_DH_CS1"/>
</dbReference>
<organism evidence="8 9">
    <name type="scientific">Massilia terrae</name>
    <dbReference type="NCBI Taxonomy" id="1811224"/>
    <lineage>
        <taxon>Bacteria</taxon>
        <taxon>Pseudomonadati</taxon>
        <taxon>Pseudomonadota</taxon>
        <taxon>Betaproteobacteria</taxon>
        <taxon>Burkholderiales</taxon>
        <taxon>Oxalobacteraceae</taxon>
        <taxon>Telluria group</taxon>
        <taxon>Massilia</taxon>
    </lineage>
</organism>
<dbReference type="RefSeq" id="WP_258814100.1">
    <property type="nucleotide sequence ID" value="NZ_JANUGU010000011.1"/>
</dbReference>
<dbReference type="PANTHER" id="PTHR42789">
    <property type="entry name" value="D-ISOMER SPECIFIC 2-HYDROXYACID DEHYDROGENASE FAMILY PROTEIN (AFU_ORTHOLOGUE AFUA_6G10090)"/>
    <property type="match status" value="1"/>
</dbReference>
<dbReference type="InterPro" id="IPR050857">
    <property type="entry name" value="D-2-hydroxyacid_DH"/>
</dbReference>
<evidence type="ECO:0000256" key="2">
    <source>
        <dbReference type="ARBA" id="ARBA00022605"/>
    </source>
</evidence>
<reference evidence="8 9" key="1">
    <citation type="submission" date="2022-08" db="EMBL/GenBank/DDBJ databases">
        <title>Reclassification of Massilia species as members of the genera Telluria, Duganella, Pseudoduganella, Mokoshia gen. nov. and Zemynaea gen. nov. using orthogonal and non-orthogonal genome-based approaches.</title>
        <authorList>
            <person name="Bowman J.P."/>
        </authorList>
    </citation>
    <scope>NUCLEOTIDE SEQUENCE [LARGE SCALE GENOMIC DNA]</scope>
    <source>
        <strain evidence="8 9">JCM 31606</strain>
    </source>
</reference>
<dbReference type="SUPFAM" id="SSF52283">
    <property type="entry name" value="Formate/glycerate dehydrogenase catalytic domain-like"/>
    <property type="match status" value="1"/>
</dbReference>
<dbReference type="InterPro" id="IPR006140">
    <property type="entry name" value="D-isomer_DH_NAD-bd"/>
</dbReference>
<feature type="domain" description="D-isomer specific 2-hydroxyacid dehydrogenase NAD-binding" evidence="7">
    <location>
        <begin position="108"/>
        <end position="284"/>
    </location>
</feature>
<evidence type="ECO:0000256" key="4">
    <source>
        <dbReference type="ARBA" id="ARBA00023027"/>
    </source>
</evidence>
<name>A0ABT2D461_9BURK</name>
<keyword evidence="9" id="KW-1185">Reference proteome</keyword>
<dbReference type="Proteomes" id="UP001204621">
    <property type="component" value="Unassembled WGS sequence"/>
</dbReference>
<dbReference type="InterPro" id="IPR029753">
    <property type="entry name" value="D-isomer_DH_CS"/>
</dbReference>
<dbReference type="PANTHER" id="PTHR42789:SF1">
    <property type="entry name" value="D-ISOMER SPECIFIC 2-HYDROXYACID DEHYDROGENASE FAMILY PROTEIN (AFU_ORTHOLOGUE AFUA_6G10090)"/>
    <property type="match status" value="1"/>
</dbReference>
<dbReference type="InterPro" id="IPR006139">
    <property type="entry name" value="D-isomer_2_OHA_DH_cat_dom"/>
</dbReference>
<gene>
    <name evidence="8" type="ORF">NX778_22790</name>
</gene>
<evidence type="ECO:0000256" key="3">
    <source>
        <dbReference type="ARBA" id="ARBA00023002"/>
    </source>
</evidence>
<dbReference type="PROSITE" id="PS00065">
    <property type="entry name" value="D_2_HYDROXYACID_DH_1"/>
    <property type="match status" value="1"/>
</dbReference>
<dbReference type="PROSITE" id="PS00671">
    <property type="entry name" value="D_2_HYDROXYACID_DH_3"/>
    <property type="match status" value="1"/>
</dbReference>
<evidence type="ECO:0000256" key="1">
    <source>
        <dbReference type="ARBA" id="ARBA00005854"/>
    </source>
</evidence>
<dbReference type="Gene3D" id="3.40.50.720">
    <property type="entry name" value="NAD(P)-binding Rossmann-like Domain"/>
    <property type="match status" value="2"/>
</dbReference>
<keyword evidence="2" id="KW-0028">Amino-acid biosynthesis</keyword>
<sequence>MKIVICEFMDEASVKDLQRRFDVVYDPQLVDKPQELMRELADAMALIVRNRTQVRGELLAAGPQLKVVGRLGVGLDNIDVAACEARGVAVIPATGANALAVAEYVISTAMVLLRGAYLSSGAVGAGKWPRALLSEGRESAGKTLGIVGFGGIGRLAAKLARSLGMRVIGYDPMLDADAPAWRESGATCCSLDGLLREADVVTLHVPLTDATHKLLDAARIGMMKPGAVLINTARGGIVDEAALAEALREGRLGGAALDVFEHEPLAAGSVLADVPNLILTPHIAGVTRESNERVSAMIAELVAGRLLGTTTTEHSCQHLALPT</sequence>
<evidence type="ECO:0000313" key="8">
    <source>
        <dbReference type="EMBL" id="MCS0660904.1"/>
    </source>
</evidence>
<comment type="caution">
    <text evidence="8">The sequence shown here is derived from an EMBL/GenBank/DDBJ whole genome shotgun (WGS) entry which is preliminary data.</text>
</comment>
<evidence type="ECO:0000259" key="6">
    <source>
        <dbReference type="Pfam" id="PF00389"/>
    </source>
</evidence>
<evidence type="ECO:0000256" key="5">
    <source>
        <dbReference type="RuleBase" id="RU003719"/>
    </source>
</evidence>
<keyword evidence="3 5" id="KW-0560">Oxidoreductase</keyword>
<dbReference type="SUPFAM" id="SSF51735">
    <property type="entry name" value="NAD(P)-binding Rossmann-fold domains"/>
    <property type="match status" value="1"/>
</dbReference>
<feature type="domain" description="D-isomer specific 2-hydroxyacid dehydrogenase catalytic" evidence="6">
    <location>
        <begin position="4"/>
        <end position="303"/>
    </location>
</feature>
<accession>A0ABT2D461</accession>
<dbReference type="PROSITE" id="PS00670">
    <property type="entry name" value="D_2_HYDROXYACID_DH_2"/>
    <property type="match status" value="1"/>
</dbReference>
<protein>
    <submittedName>
        <fullName evidence="8">Hydroxyacid dehydrogenase</fullName>
    </submittedName>
</protein>
<keyword evidence="4" id="KW-0520">NAD</keyword>
<proteinExistence type="inferred from homology"/>
<evidence type="ECO:0000259" key="7">
    <source>
        <dbReference type="Pfam" id="PF02826"/>
    </source>
</evidence>
<comment type="similarity">
    <text evidence="1 5">Belongs to the D-isomer specific 2-hydroxyacid dehydrogenase family.</text>
</comment>
<dbReference type="InterPro" id="IPR036291">
    <property type="entry name" value="NAD(P)-bd_dom_sf"/>
</dbReference>
<dbReference type="Pfam" id="PF02826">
    <property type="entry name" value="2-Hacid_dh_C"/>
    <property type="match status" value="1"/>
</dbReference>
<dbReference type="CDD" id="cd12173">
    <property type="entry name" value="PGDH_4"/>
    <property type="match status" value="1"/>
</dbReference>
<dbReference type="EMBL" id="JANUGU010000011">
    <property type="protein sequence ID" value="MCS0660904.1"/>
    <property type="molecule type" value="Genomic_DNA"/>
</dbReference>
<dbReference type="Pfam" id="PF00389">
    <property type="entry name" value="2-Hacid_dh"/>
    <property type="match status" value="1"/>
</dbReference>
<evidence type="ECO:0000313" key="9">
    <source>
        <dbReference type="Proteomes" id="UP001204621"/>
    </source>
</evidence>